<dbReference type="EMBL" id="JOJP01000001">
    <property type="protein sequence ID" value="KEI73274.1"/>
    <property type="molecule type" value="Genomic_DNA"/>
</dbReference>
<evidence type="ECO:0000313" key="2">
    <source>
        <dbReference type="EMBL" id="KEI73274.1"/>
    </source>
</evidence>
<comment type="caution">
    <text evidence="2">The sequence shown here is derived from an EMBL/GenBank/DDBJ whole genome shotgun (WGS) entry which is preliminary data.</text>
</comment>
<gene>
    <name evidence="2" type="ORF">GV64_23435</name>
</gene>
<feature type="domain" description="Protein kinase" evidence="1">
    <location>
        <begin position="175"/>
        <end position="504"/>
    </location>
</feature>
<dbReference type="InterPro" id="IPR011009">
    <property type="entry name" value="Kinase-like_dom_sf"/>
</dbReference>
<dbReference type="SUPFAM" id="SSF56112">
    <property type="entry name" value="Protein kinase-like (PK-like)"/>
    <property type="match status" value="1"/>
</dbReference>
<dbReference type="GO" id="GO:0005524">
    <property type="term" value="F:ATP binding"/>
    <property type="evidence" value="ECO:0007669"/>
    <property type="project" value="InterPro"/>
</dbReference>
<dbReference type="Gene3D" id="1.10.510.10">
    <property type="entry name" value="Transferase(Phosphotransferase) domain 1"/>
    <property type="match status" value="1"/>
</dbReference>
<accession>A0A081KGJ8</accession>
<dbReference type="InterPro" id="IPR051130">
    <property type="entry name" value="Mito_struct-func_regulator"/>
</dbReference>
<organism evidence="2 3">
    <name type="scientific">Endozoicomonas elysicola</name>
    <dbReference type="NCBI Taxonomy" id="305900"/>
    <lineage>
        <taxon>Bacteria</taxon>
        <taxon>Pseudomonadati</taxon>
        <taxon>Pseudomonadota</taxon>
        <taxon>Gammaproteobacteria</taxon>
        <taxon>Oceanospirillales</taxon>
        <taxon>Endozoicomonadaceae</taxon>
        <taxon>Endozoicomonas</taxon>
    </lineage>
</organism>
<proteinExistence type="predicted"/>
<dbReference type="PANTHER" id="PTHR43173:SF19">
    <property type="entry name" value="AARF DOMAIN-CONTAINING PROTEIN KINASE 1"/>
    <property type="match status" value="1"/>
</dbReference>
<name>A0A081KGJ8_9GAMM</name>
<dbReference type="GO" id="GO:0004672">
    <property type="term" value="F:protein kinase activity"/>
    <property type="evidence" value="ECO:0007669"/>
    <property type="project" value="InterPro"/>
</dbReference>
<keyword evidence="3" id="KW-1185">Reference proteome</keyword>
<dbReference type="InterPro" id="IPR000719">
    <property type="entry name" value="Prot_kinase_dom"/>
</dbReference>
<dbReference type="AlphaFoldDB" id="A0A081KGJ8"/>
<protein>
    <recommendedName>
        <fullName evidence="1">Protein kinase domain-containing protein</fullName>
    </recommendedName>
</protein>
<dbReference type="Pfam" id="PF03109">
    <property type="entry name" value="ABC1"/>
    <property type="match status" value="1"/>
</dbReference>
<reference evidence="2 3" key="1">
    <citation type="submission" date="2014-06" db="EMBL/GenBank/DDBJ databases">
        <title>Whole Genome Sequences of Three Symbiotic Endozoicomonas Bacteria.</title>
        <authorList>
            <person name="Neave M.J."/>
            <person name="Apprill A."/>
            <person name="Voolstra C.R."/>
        </authorList>
    </citation>
    <scope>NUCLEOTIDE SEQUENCE [LARGE SCALE GENOMIC DNA]</scope>
    <source>
        <strain evidence="2 3">DSM 22380</strain>
    </source>
</reference>
<dbReference type="PROSITE" id="PS50011">
    <property type="entry name" value="PROTEIN_KINASE_DOM"/>
    <property type="match status" value="1"/>
</dbReference>
<sequence>MAIPVQYQPQSISIYSHQVQAIPNSNIDAEATCLAKKISEYKGEAPSLKEEKKSLGSRAWSSIKSIPRNISIFCRAVTKVLLIGYYVVKHKVFGVEFTSQHLKSYLQKLGPAYSKVLQSVGSDEELLNRLANFLGATESERKKFGGVVRDVLDNNPEIPARAARSILDKSGCQSYSVKSHIATGTIGSCFEAEKDEHLHVAKVIPDWKANEIAAGIKSMRMLFLFMPKTIKTTIRELTDPFMEECKLTEEKHNLTTFKEALEKIDHTETLDTYWVPQTTTLTFKVPSLTEDVEADNLLIMDKIHDGHTLNKLTNPDNRQLRAQVYQTCFGTHMIHDDAFLHALEQVHSQTKDKWREMALEHGIVHGDLHPGNIMLSFRSGGNIDVWFIDFGNCISLSDTQRQLYPEVVRLISSLTNPFTSEPINENNLEILTDILWAKIAISHKRNTAEDKQQFKENLRAKLIKLRDPKAAIDKSNALTSEKKEALKNNLDRPYVQNIVKLLILSITSATLSSICQTEGVQLPPSFTRYIASHFRAGVILE</sequence>
<evidence type="ECO:0000259" key="1">
    <source>
        <dbReference type="PROSITE" id="PS50011"/>
    </source>
</evidence>
<dbReference type="PANTHER" id="PTHR43173">
    <property type="entry name" value="ABC1 FAMILY PROTEIN"/>
    <property type="match status" value="1"/>
</dbReference>
<dbReference type="InterPro" id="IPR004147">
    <property type="entry name" value="ABC1_dom"/>
</dbReference>
<evidence type="ECO:0000313" key="3">
    <source>
        <dbReference type="Proteomes" id="UP000027997"/>
    </source>
</evidence>
<dbReference type="RefSeq" id="WP_020581807.1">
    <property type="nucleotide sequence ID" value="NZ_JOJP01000001.1"/>
</dbReference>
<dbReference type="Proteomes" id="UP000027997">
    <property type="component" value="Unassembled WGS sequence"/>
</dbReference>